<evidence type="ECO:0000313" key="2">
    <source>
        <dbReference type="Proteomes" id="UP000613401"/>
    </source>
</evidence>
<gene>
    <name evidence="1" type="ORF">GCG54_00015444</name>
</gene>
<name>A0A8H4C9V6_COLGL</name>
<dbReference type="RefSeq" id="XP_045259226.1">
    <property type="nucleotide sequence ID" value="XM_045415228.1"/>
</dbReference>
<dbReference type="EMBL" id="WVTB01000079">
    <property type="protein sequence ID" value="KAF3800066.1"/>
    <property type="molecule type" value="Genomic_DNA"/>
</dbReference>
<reference evidence="1" key="1">
    <citation type="journal article" date="2020" name="Phytopathology">
        <title>Genome sequence and comparative analysis of Colletotrichum gloeosporioides isolated from Liriodendron leaves.</title>
        <authorList>
            <person name="Fu F.F."/>
            <person name="Hao Z."/>
            <person name="Wang P."/>
            <person name="Lu Y."/>
            <person name="Xue L.J."/>
            <person name="Wei G."/>
            <person name="Tian Y."/>
            <person name="Baishi H."/>
            <person name="Xu H."/>
            <person name="Shi J."/>
            <person name="Cheng T."/>
            <person name="Wang G."/>
            <person name="Yi Y."/>
            <person name="Chen J."/>
        </authorList>
    </citation>
    <scope>NUCLEOTIDE SEQUENCE</scope>
    <source>
        <strain evidence="1">Lc1</strain>
    </source>
</reference>
<reference evidence="1" key="2">
    <citation type="submission" date="2020-03" db="EMBL/GenBank/DDBJ databases">
        <authorList>
            <person name="Fu F.-F."/>
            <person name="Chen J."/>
        </authorList>
    </citation>
    <scope>NUCLEOTIDE SEQUENCE</scope>
    <source>
        <strain evidence="1">Lc1</strain>
    </source>
</reference>
<comment type="caution">
    <text evidence="1">The sequence shown here is derived from an EMBL/GenBank/DDBJ whole genome shotgun (WGS) entry which is preliminary data.</text>
</comment>
<protein>
    <submittedName>
        <fullName evidence="1">Uncharacterized protein</fullName>
    </submittedName>
</protein>
<accession>A0A8H4C9V6</accession>
<evidence type="ECO:0000313" key="1">
    <source>
        <dbReference type="EMBL" id="KAF3800066.1"/>
    </source>
</evidence>
<dbReference type="Proteomes" id="UP000613401">
    <property type="component" value="Unassembled WGS sequence"/>
</dbReference>
<sequence length="248" mass="28822">MLRPASYRSLELMQYCIDRFIEAAFGKAAQNLSFLDLMRSKGDGGLNWERIGDLYCMAERNFRDQRFRFRAGRKKHSQSSLKVLRNSRGLDQARCQVRLLFQAEHHGYSRALAKVTNPSALQRLKQAMAPPSIDAQRTRHRIFIVNFWRLCHRLLRNDLAWPQYDYSYVEDFLLELEIVIVKEYGPYHPLCKLLVALVKLLGEVSKADMLEVLSLGVSRTIQSMAPGITSVQKRTLVFRRWTANMTHT</sequence>
<proteinExistence type="predicted"/>
<dbReference type="AlphaFoldDB" id="A0A8H4C9V6"/>
<organism evidence="1 2">
    <name type="scientific">Colletotrichum gloeosporioides</name>
    <name type="common">Anthracnose fungus</name>
    <name type="synonym">Glomerella cingulata</name>
    <dbReference type="NCBI Taxonomy" id="474922"/>
    <lineage>
        <taxon>Eukaryota</taxon>
        <taxon>Fungi</taxon>
        <taxon>Dikarya</taxon>
        <taxon>Ascomycota</taxon>
        <taxon>Pezizomycotina</taxon>
        <taxon>Sordariomycetes</taxon>
        <taxon>Hypocreomycetidae</taxon>
        <taxon>Glomerellales</taxon>
        <taxon>Glomerellaceae</taxon>
        <taxon>Colletotrichum</taxon>
        <taxon>Colletotrichum gloeosporioides species complex</taxon>
    </lineage>
</organism>
<dbReference type="GeneID" id="69022547"/>
<keyword evidence="2" id="KW-1185">Reference proteome</keyword>